<evidence type="ECO:0000259" key="1">
    <source>
        <dbReference type="Pfam" id="PF13847"/>
    </source>
</evidence>
<keyword evidence="2" id="KW-0489">Methyltransferase</keyword>
<dbReference type="RefSeq" id="WP_213238293.1">
    <property type="nucleotide sequence ID" value="NZ_JAHBCL010000040.1"/>
</dbReference>
<evidence type="ECO:0000313" key="3">
    <source>
        <dbReference type="Proteomes" id="UP000746471"/>
    </source>
</evidence>
<sequence length="220" mass="24029">MGYKGCSIYETLATLDICNAIFRPGGLALTDEMLKSASLSKCAAILDLGCGVGTTVNHMISQYGYRAVGIDASEKMIEKGRAKYANCQLDIGSAEALPYGDGQFDAVITECALSTFENFEGVLREIMRILRPGGSILLSDIYAKSEVPSTALKNGLPSMSDIEQTVKSHGFTVTAHKDCSHLWRQYIAEFIWQAPAAVYSEFLCSIQTFKPGYFYLIAEK</sequence>
<gene>
    <name evidence="2" type="ORF">KHM83_17245</name>
</gene>
<protein>
    <submittedName>
        <fullName evidence="2">Class I SAM-dependent methyltransferase</fullName>
    </submittedName>
</protein>
<dbReference type="Pfam" id="PF13847">
    <property type="entry name" value="Methyltransf_31"/>
    <property type="match status" value="1"/>
</dbReference>
<evidence type="ECO:0000313" key="2">
    <source>
        <dbReference type="EMBL" id="MBS7528436.1"/>
    </source>
</evidence>
<dbReference type="Gene3D" id="3.40.50.150">
    <property type="entry name" value="Vaccinia Virus protein VP39"/>
    <property type="match status" value="1"/>
</dbReference>
<comment type="caution">
    <text evidence="2">The sequence shown here is derived from an EMBL/GenBank/DDBJ whole genome shotgun (WGS) entry which is preliminary data.</text>
</comment>
<organism evidence="2 3">
    <name type="scientific">Fusibacter paucivorans</name>
    <dbReference type="NCBI Taxonomy" id="76009"/>
    <lineage>
        <taxon>Bacteria</taxon>
        <taxon>Bacillati</taxon>
        <taxon>Bacillota</taxon>
        <taxon>Clostridia</taxon>
        <taxon>Eubacteriales</taxon>
        <taxon>Eubacteriales Family XII. Incertae Sedis</taxon>
        <taxon>Fusibacter</taxon>
    </lineage>
</organism>
<dbReference type="CDD" id="cd02440">
    <property type="entry name" value="AdoMet_MTases"/>
    <property type="match status" value="1"/>
</dbReference>
<dbReference type="SUPFAM" id="SSF53335">
    <property type="entry name" value="S-adenosyl-L-methionine-dependent methyltransferases"/>
    <property type="match status" value="1"/>
</dbReference>
<dbReference type="InterPro" id="IPR050508">
    <property type="entry name" value="Methyltransf_Superfamily"/>
</dbReference>
<dbReference type="EMBL" id="JAHBCL010000040">
    <property type="protein sequence ID" value="MBS7528436.1"/>
    <property type="molecule type" value="Genomic_DNA"/>
</dbReference>
<reference evidence="2 3" key="1">
    <citation type="submission" date="2021-05" db="EMBL/GenBank/DDBJ databases">
        <title>Fusibacter ferrireducens sp. nov., an anaerobic, sulfur- and Fe-reducing bacterium isolated from the mangrove sediment.</title>
        <authorList>
            <person name="Qiu D."/>
        </authorList>
    </citation>
    <scope>NUCLEOTIDE SEQUENCE [LARGE SCALE GENOMIC DNA]</scope>
    <source>
        <strain evidence="2 3">DSM 12116</strain>
    </source>
</reference>
<keyword evidence="3" id="KW-1185">Reference proteome</keyword>
<proteinExistence type="predicted"/>
<keyword evidence="2" id="KW-0808">Transferase</keyword>
<dbReference type="PANTHER" id="PTHR42912">
    <property type="entry name" value="METHYLTRANSFERASE"/>
    <property type="match status" value="1"/>
</dbReference>
<dbReference type="GO" id="GO:0008168">
    <property type="term" value="F:methyltransferase activity"/>
    <property type="evidence" value="ECO:0007669"/>
    <property type="project" value="UniProtKB-KW"/>
</dbReference>
<accession>A0ABS5PV03</accession>
<dbReference type="InterPro" id="IPR025714">
    <property type="entry name" value="Methyltranfer_dom"/>
</dbReference>
<dbReference type="NCBIfam" id="NF045667">
    <property type="entry name" value="MTase_DVU1556"/>
    <property type="match status" value="1"/>
</dbReference>
<dbReference type="InterPro" id="IPR029063">
    <property type="entry name" value="SAM-dependent_MTases_sf"/>
</dbReference>
<name>A0ABS5PV03_9FIRM</name>
<dbReference type="GO" id="GO:0032259">
    <property type="term" value="P:methylation"/>
    <property type="evidence" value="ECO:0007669"/>
    <property type="project" value="UniProtKB-KW"/>
</dbReference>
<feature type="domain" description="Methyltransferase" evidence="1">
    <location>
        <begin position="43"/>
        <end position="153"/>
    </location>
</feature>
<dbReference type="Proteomes" id="UP000746471">
    <property type="component" value="Unassembled WGS sequence"/>
</dbReference>